<feature type="chain" id="PRO_5021259879" evidence="5">
    <location>
        <begin position="21"/>
        <end position="655"/>
    </location>
</feature>
<dbReference type="Gene3D" id="1.25.40.880">
    <property type="entry name" value="Alkyl sulfatase, dimerisation domain"/>
    <property type="match status" value="1"/>
</dbReference>
<dbReference type="RefSeq" id="WP_135247188.1">
    <property type="nucleotide sequence ID" value="NZ_SIHO01000004.1"/>
</dbReference>
<dbReference type="SMART" id="SM00849">
    <property type="entry name" value="Lactamase_B"/>
    <property type="match status" value="1"/>
</dbReference>
<dbReference type="SUPFAM" id="SSF55718">
    <property type="entry name" value="SCP-like"/>
    <property type="match status" value="1"/>
</dbReference>
<proteinExistence type="inferred from homology"/>
<dbReference type="PANTHER" id="PTHR43223:SF1">
    <property type="entry name" value="ALKYL_ARYL-SULFATASE BDS1"/>
    <property type="match status" value="1"/>
</dbReference>
<dbReference type="InterPro" id="IPR001279">
    <property type="entry name" value="Metallo-B-lactamas"/>
</dbReference>
<organism evidence="7 8">
    <name type="scientific">Glacieibacterium arshaanense</name>
    <dbReference type="NCBI Taxonomy" id="2511025"/>
    <lineage>
        <taxon>Bacteria</taxon>
        <taxon>Pseudomonadati</taxon>
        <taxon>Pseudomonadota</taxon>
        <taxon>Alphaproteobacteria</taxon>
        <taxon>Sphingomonadales</taxon>
        <taxon>Sphingosinicellaceae</taxon>
        <taxon>Glacieibacterium</taxon>
    </lineage>
</organism>
<dbReference type="InterPro" id="IPR029228">
    <property type="entry name" value="Alkyl_sulf_dimr"/>
</dbReference>
<dbReference type="InterPro" id="IPR036527">
    <property type="entry name" value="SCP2_sterol-bd_dom_sf"/>
</dbReference>
<dbReference type="InterPro" id="IPR044097">
    <property type="entry name" value="Bds1/SdsA1_MBL-fold"/>
</dbReference>
<keyword evidence="1" id="KW-0479">Metal-binding</keyword>
<dbReference type="FunFam" id="3.60.15.30:FF:000001">
    <property type="entry name" value="Alkyl/aryl-sulfatase BDS1"/>
    <property type="match status" value="1"/>
</dbReference>
<dbReference type="GO" id="GO:0018741">
    <property type="term" value="F:linear primary-alkylsulfatase activity"/>
    <property type="evidence" value="ECO:0007669"/>
    <property type="project" value="InterPro"/>
</dbReference>
<evidence type="ECO:0000256" key="5">
    <source>
        <dbReference type="SAM" id="SignalP"/>
    </source>
</evidence>
<dbReference type="AlphaFoldDB" id="A0A4Y9EK91"/>
<evidence type="ECO:0000256" key="4">
    <source>
        <dbReference type="ARBA" id="ARBA00033751"/>
    </source>
</evidence>
<dbReference type="InterPro" id="IPR029229">
    <property type="entry name" value="Alkyl_sulf_C"/>
</dbReference>
<dbReference type="Pfam" id="PF14863">
    <property type="entry name" value="Alkyl_sulf_dimr"/>
    <property type="match status" value="1"/>
</dbReference>
<evidence type="ECO:0000256" key="3">
    <source>
        <dbReference type="ARBA" id="ARBA00022833"/>
    </source>
</evidence>
<protein>
    <submittedName>
        <fullName evidence="7">MBL fold metallo-hydrolase</fullName>
    </submittedName>
</protein>
<evidence type="ECO:0000313" key="8">
    <source>
        <dbReference type="Proteomes" id="UP000297737"/>
    </source>
</evidence>
<comment type="caution">
    <text evidence="7">The sequence shown here is derived from an EMBL/GenBank/DDBJ whole genome shotgun (WGS) entry which is preliminary data.</text>
</comment>
<keyword evidence="5" id="KW-0732">Signal</keyword>
<feature type="signal peptide" evidence="5">
    <location>
        <begin position="1"/>
        <end position="20"/>
    </location>
</feature>
<evidence type="ECO:0000256" key="1">
    <source>
        <dbReference type="ARBA" id="ARBA00022723"/>
    </source>
</evidence>
<dbReference type="InterPro" id="IPR038536">
    <property type="entry name" value="Alkyl/aryl-sulf_dimr_sf"/>
</dbReference>
<dbReference type="GO" id="GO:0046872">
    <property type="term" value="F:metal ion binding"/>
    <property type="evidence" value="ECO:0007669"/>
    <property type="project" value="UniProtKB-KW"/>
</dbReference>
<dbReference type="EMBL" id="SIHO01000004">
    <property type="protein sequence ID" value="TFU00421.1"/>
    <property type="molecule type" value="Genomic_DNA"/>
</dbReference>
<dbReference type="Gene3D" id="3.60.15.30">
    <property type="entry name" value="Metallo-beta-lactamase domain"/>
    <property type="match status" value="1"/>
</dbReference>
<dbReference type="Pfam" id="PF00753">
    <property type="entry name" value="Lactamase_B"/>
    <property type="match status" value="1"/>
</dbReference>
<dbReference type="Pfam" id="PF14864">
    <property type="entry name" value="Alkyl_sulf_C"/>
    <property type="match status" value="1"/>
</dbReference>
<comment type="similarity">
    <text evidence="4">Belongs to the metallo-beta-lactamase superfamily. Type III sulfatase family.</text>
</comment>
<dbReference type="Proteomes" id="UP000297737">
    <property type="component" value="Unassembled WGS sequence"/>
</dbReference>
<gene>
    <name evidence="7" type="ORF">EUV02_15355</name>
</gene>
<keyword evidence="8" id="KW-1185">Reference proteome</keyword>
<dbReference type="InterPro" id="IPR052195">
    <property type="entry name" value="Bact_Alkyl/Aryl-Sulfatase"/>
</dbReference>
<dbReference type="Gene3D" id="3.30.1050.10">
    <property type="entry name" value="SCP2 sterol-binding domain"/>
    <property type="match status" value="1"/>
</dbReference>
<name>A0A4Y9EK91_9SPHN</name>
<dbReference type="InterPro" id="IPR036866">
    <property type="entry name" value="RibonucZ/Hydroxyglut_hydro"/>
</dbReference>
<keyword evidence="3" id="KW-0862">Zinc</keyword>
<dbReference type="OrthoDB" id="9815874at2"/>
<dbReference type="GO" id="GO:0046983">
    <property type="term" value="F:protein dimerization activity"/>
    <property type="evidence" value="ECO:0007669"/>
    <property type="project" value="InterPro"/>
</dbReference>
<keyword evidence="2 7" id="KW-0378">Hydrolase</keyword>
<feature type="domain" description="Metallo-beta-lactamase" evidence="6">
    <location>
        <begin position="121"/>
        <end position="343"/>
    </location>
</feature>
<accession>A0A4Y9EK91</accession>
<dbReference type="PANTHER" id="PTHR43223">
    <property type="entry name" value="ALKYL/ARYL-SULFATASE"/>
    <property type="match status" value="1"/>
</dbReference>
<reference evidence="7 8" key="1">
    <citation type="submission" date="2019-02" db="EMBL/GenBank/DDBJ databases">
        <title>Polymorphobacter sp. isolated from the lake at the Tibet of China.</title>
        <authorList>
            <person name="Li A."/>
        </authorList>
    </citation>
    <scope>NUCLEOTIDE SEQUENCE [LARGE SCALE GENOMIC DNA]</scope>
    <source>
        <strain evidence="7 8">DJ1R-1</strain>
    </source>
</reference>
<dbReference type="GO" id="GO:0018909">
    <property type="term" value="P:dodecyl sulfate metabolic process"/>
    <property type="evidence" value="ECO:0007669"/>
    <property type="project" value="InterPro"/>
</dbReference>
<sequence length="655" mass="70405">MRMMLVALVALSGVSHAALAAENTRPSAATEAANAALAATLNFDDKQDFDFATRGLIAKPADSVIRNKAGDVIRNFAEDAQFKGATPATVNPSLWRNGVLNANYGLFEVVPGIYQIRGFDLSNMTIIVGKTGYVIVDPLTTAETAAAGLALMRAKFGNKPVTGMIYTHSHADHFGGARGVVDAADVKSGKVPIYAPQHFMQHAISENVIAGNAMGRRADYMFGNLLDRGPDGIVSNGLGAARAGGTVTLIPPTHEVTTTGETAVIDGVRFEFQMAPNSEAPAEMNFYLPDFKALCMAETANGMMHNVLTPRGALVRDSKEWSGYLTEALRRYGDTSDVVFTSHLWPRWGNATIKSYLAVHRDAYKYLHDQSVRMMNMGMTGPEIAEAITLPPVLARAWFNRGNYGSLKFNSRAVYQRYMGFFDGNPTSLDPLTRVEAGKRYVAAIGGAKKVLALAATAHKAGDYRWEATLLTHLVFAEPDNMAAKQALAGAYDQMAYQAESGPQRNFYLTGALELRHGMLPSKAAASDTLELTTSLPLSDLLDAMAIRVVPERALDNPFSIKINLDNGENALVTVENGVMFHEMNVDAPADATITAKRMAFLGLIGGVANPADLIKSGALTITGDRPTLARFTGLFEAPKRNFPIVTPLVPVAAN</sequence>
<dbReference type="CDD" id="cd07710">
    <property type="entry name" value="arylsulfatase_Sdsa1-like_MBL-fold"/>
    <property type="match status" value="1"/>
</dbReference>
<evidence type="ECO:0000256" key="2">
    <source>
        <dbReference type="ARBA" id="ARBA00022801"/>
    </source>
</evidence>
<evidence type="ECO:0000259" key="6">
    <source>
        <dbReference type="SMART" id="SM00849"/>
    </source>
</evidence>
<evidence type="ECO:0000313" key="7">
    <source>
        <dbReference type="EMBL" id="TFU00421.1"/>
    </source>
</evidence>
<dbReference type="SUPFAM" id="SSF56281">
    <property type="entry name" value="Metallo-hydrolase/oxidoreductase"/>
    <property type="match status" value="1"/>
</dbReference>